<evidence type="ECO:0000313" key="8">
    <source>
        <dbReference type="Proteomes" id="UP001205560"/>
    </source>
</evidence>
<evidence type="ECO:0000256" key="2">
    <source>
        <dbReference type="ARBA" id="ARBA00022692"/>
    </source>
</evidence>
<name>A0ABT2A8B5_9BURK</name>
<feature type="chain" id="PRO_5045249969" evidence="5">
    <location>
        <begin position="22"/>
        <end position="434"/>
    </location>
</feature>
<dbReference type="PANTHER" id="PTHR11102">
    <property type="entry name" value="SEL-1-LIKE PROTEIN"/>
    <property type="match status" value="1"/>
</dbReference>
<protein>
    <submittedName>
        <fullName evidence="7">TonB family protein</fullName>
    </submittedName>
</protein>
<dbReference type="InterPro" id="IPR011990">
    <property type="entry name" value="TPR-like_helical_dom_sf"/>
</dbReference>
<keyword evidence="8" id="KW-1185">Reference proteome</keyword>
<organism evidence="7 8">
    <name type="scientific">Massilia norwichensis</name>
    <dbReference type="NCBI Taxonomy" id="1442366"/>
    <lineage>
        <taxon>Bacteria</taxon>
        <taxon>Pseudomonadati</taxon>
        <taxon>Pseudomonadota</taxon>
        <taxon>Betaproteobacteria</taxon>
        <taxon>Burkholderiales</taxon>
        <taxon>Oxalobacteraceae</taxon>
        <taxon>Telluria group</taxon>
        <taxon>Massilia</taxon>
    </lineage>
</organism>
<dbReference type="SMART" id="SM00671">
    <property type="entry name" value="SEL1"/>
    <property type="match status" value="7"/>
</dbReference>
<dbReference type="EMBL" id="JANUGX010000017">
    <property type="protein sequence ID" value="MCS0590446.1"/>
    <property type="molecule type" value="Genomic_DNA"/>
</dbReference>
<dbReference type="InterPro" id="IPR037682">
    <property type="entry name" value="TonB_C"/>
</dbReference>
<sequence>MKTSTLFLAAAVSALSSHALAGRVQDAQQTMVLDLNACPRPVYPAAALAQGIGGTTTVEVQIGDKGLVGEARVFKSSGRAELDEAALAGIRRCVFHAVLATGQAPTGWLKTQYVWVPGESKKVETPNAALFASTKALADAGDAAAQNRLGTWYEHGTHVKMDLAQAAAWYRLAAQGGNAYAQNNLGVLYNRGAGVPLDKKQAVYWYAKAAEQGHHWAQANLAWAYQFGTAGELDIDKALYWLTKAAEGGLAPAQTRLGVLTMQRAASDADRAAAAAWLARAAAQNDPAGLYYLGRSFELGMGNAQDDAQAAALYRKALGHSEGRAEIALGMLLESGRAGLADQGEASRLYQKAMQWRYPPAYYHYGLVLEARGDTDLAAEVFRRGAELGNCEAVVKYVQLRQVSGTTPAPGTADAAWAQRAQWCGARPALPPGL</sequence>
<dbReference type="Proteomes" id="UP001205560">
    <property type="component" value="Unassembled WGS sequence"/>
</dbReference>
<evidence type="ECO:0000256" key="5">
    <source>
        <dbReference type="SAM" id="SignalP"/>
    </source>
</evidence>
<dbReference type="PROSITE" id="PS52015">
    <property type="entry name" value="TONB_CTD"/>
    <property type="match status" value="1"/>
</dbReference>
<dbReference type="PANTHER" id="PTHR11102:SF160">
    <property type="entry name" value="ERAD-ASSOCIATED E3 UBIQUITIN-PROTEIN LIGASE COMPONENT HRD3"/>
    <property type="match status" value="1"/>
</dbReference>
<keyword evidence="3" id="KW-1133">Transmembrane helix</keyword>
<dbReference type="InterPro" id="IPR006260">
    <property type="entry name" value="TonB/TolA_C"/>
</dbReference>
<accession>A0ABT2A8B5</accession>
<dbReference type="Gene3D" id="1.25.40.10">
    <property type="entry name" value="Tetratricopeptide repeat domain"/>
    <property type="match status" value="1"/>
</dbReference>
<keyword evidence="2" id="KW-0812">Transmembrane</keyword>
<dbReference type="InterPro" id="IPR050767">
    <property type="entry name" value="Sel1_AlgK"/>
</dbReference>
<reference evidence="7 8" key="1">
    <citation type="submission" date="2022-08" db="EMBL/GenBank/DDBJ databases">
        <title>Reclassification of Massilia species as members of the genera Telluria, Duganella, Pseudoduganella, Mokoshia gen. nov. and Zemynaea gen. nov. using orthogonal and non-orthogonal genome-based approaches.</title>
        <authorList>
            <person name="Bowman J.P."/>
        </authorList>
    </citation>
    <scope>NUCLEOTIDE SEQUENCE [LARGE SCALE GENOMIC DNA]</scope>
    <source>
        <strain evidence="7 8">LMG 28164</strain>
    </source>
</reference>
<evidence type="ECO:0000256" key="4">
    <source>
        <dbReference type="ARBA" id="ARBA00023136"/>
    </source>
</evidence>
<feature type="signal peptide" evidence="5">
    <location>
        <begin position="1"/>
        <end position="21"/>
    </location>
</feature>
<dbReference type="Pfam" id="PF08238">
    <property type="entry name" value="Sel1"/>
    <property type="match status" value="7"/>
</dbReference>
<evidence type="ECO:0000313" key="7">
    <source>
        <dbReference type="EMBL" id="MCS0590446.1"/>
    </source>
</evidence>
<comment type="subcellular location">
    <subcellularLocation>
        <location evidence="1">Membrane</location>
        <topology evidence="1">Single-pass membrane protein</topology>
    </subcellularLocation>
</comment>
<dbReference type="SUPFAM" id="SSF74653">
    <property type="entry name" value="TolA/TonB C-terminal domain"/>
    <property type="match status" value="1"/>
</dbReference>
<dbReference type="RefSeq" id="WP_258846227.1">
    <property type="nucleotide sequence ID" value="NZ_JANUGX010000017.1"/>
</dbReference>
<dbReference type="InterPro" id="IPR006597">
    <property type="entry name" value="Sel1-like"/>
</dbReference>
<evidence type="ECO:0000256" key="3">
    <source>
        <dbReference type="ARBA" id="ARBA00022989"/>
    </source>
</evidence>
<feature type="domain" description="TonB C-terminal" evidence="6">
    <location>
        <begin position="28"/>
        <end position="124"/>
    </location>
</feature>
<gene>
    <name evidence="7" type="ORF">NX782_14725</name>
</gene>
<comment type="caution">
    <text evidence="7">The sequence shown here is derived from an EMBL/GenBank/DDBJ whole genome shotgun (WGS) entry which is preliminary data.</text>
</comment>
<evidence type="ECO:0000256" key="1">
    <source>
        <dbReference type="ARBA" id="ARBA00004167"/>
    </source>
</evidence>
<dbReference type="Gene3D" id="3.30.1150.10">
    <property type="match status" value="1"/>
</dbReference>
<dbReference type="Pfam" id="PF03544">
    <property type="entry name" value="TonB_C"/>
    <property type="match status" value="1"/>
</dbReference>
<keyword evidence="5" id="KW-0732">Signal</keyword>
<evidence type="ECO:0000259" key="6">
    <source>
        <dbReference type="PROSITE" id="PS52015"/>
    </source>
</evidence>
<proteinExistence type="predicted"/>
<keyword evidence="4" id="KW-0472">Membrane</keyword>
<dbReference type="NCBIfam" id="TIGR01352">
    <property type="entry name" value="tonB_Cterm"/>
    <property type="match status" value="1"/>
</dbReference>
<dbReference type="SUPFAM" id="SSF81901">
    <property type="entry name" value="HCP-like"/>
    <property type="match status" value="2"/>
</dbReference>